<dbReference type="Gene3D" id="3.10.450.50">
    <property type="match status" value="1"/>
</dbReference>
<organism evidence="3 4">
    <name type="scientific">Domibacillus epiphyticus</name>
    <dbReference type="NCBI Taxonomy" id="1714355"/>
    <lineage>
        <taxon>Bacteria</taxon>
        <taxon>Bacillati</taxon>
        <taxon>Bacillota</taxon>
        <taxon>Bacilli</taxon>
        <taxon>Bacillales</taxon>
        <taxon>Bacillaceae</taxon>
        <taxon>Domibacillus</taxon>
    </lineage>
</organism>
<dbReference type="AlphaFoldDB" id="A0A1V2A8T8"/>
<evidence type="ECO:0000256" key="1">
    <source>
        <dbReference type="ARBA" id="ARBA00009570"/>
    </source>
</evidence>
<dbReference type="PANTHER" id="PTHR41534:SF1">
    <property type="entry name" value="BLR3401 PROTEIN"/>
    <property type="match status" value="1"/>
</dbReference>
<evidence type="ECO:0000256" key="2">
    <source>
        <dbReference type="ARBA" id="ARBA00023002"/>
    </source>
</evidence>
<dbReference type="GO" id="GO:0019380">
    <property type="term" value="P:3-phenylpropionate catabolic process"/>
    <property type="evidence" value="ECO:0007669"/>
    <property type="project" value="TreeGrafter"/>
</dbReference>
<evidence type="ECO:0000313" key="4">
    <source>
        <dbReference type="Proteomes" id="UP000188613"/>
    </source>
</evidence>
<dbReference type="STRING" id="1714355.BTO28_08065"/>
<name>A0A1V2A8T8_9BACI</name>
<dbReference type="OrthoDB" id="7062869at2"/>
<dbReference type="SUPFAM" id="SSF54427">
    <property type="entry name" value="NTF2-like"/>
    <property type="match status" value="1"/>
</dbReference>
<protein>
    <recommendedName>
        <fullName evidence="5">Aromatic-ring-hydroxylating dioxygenase subunit beta</fullName>
    </recommendedName>
</protein>
<comment type="caution">
    <text evidence="3">The sequence shown here is derived from an EMBL/GenBank/DDBJ whole genome shotgun (WGS) entry which is preliminary data.</text>
</comment>
<dbReference type="InterPro" id="IPR032710">
    <property type="entry name" value="NTF2-like_dom_sf"/>
</dbReference>
<dbReference type="RefSeq" id="WP_076765066.1">
    <property type="nucleotide sequence ID" value="NZ_MSFI01000011.1"/>
</dbReference>
<dbReference type="EMBL" id="MSFI01000011">
    <property type="protein sequence ID" value="OMP67272.1"/>
    <property type="molecule type" value="Genomic_DNA"/>
</dbReference>
<evidence type="ECO:0008006" key="5">
    <source>
        <dbReference type="Google" id="ProtNLM"/>
    </source>
</evidence>
<evidence type="ECO:0000313" key="3">
    <source>
        <dbReference type="EMBL" id="OMP67272.1"/>
    </source>
</evidence>
<comment type="similarity">
    <text evidence="1">Belongs to the bacterial ring-hydroxylating dioxygenase beta subunit family.</text>
</comment>
<dbReference type="GO" id="GO:0016491">
    <property type="term" value="F:oxidoreductase activity"/>
    <property type="evidence" value="ECO:0007669"/>
    <property type="project" value="UniProtKB-KW"/>
</dbReference>
<dbReference type="PANTHER" id="PTHR41534">
    <property type="entry name" value="BLR3401 PROTEIN"/>
    <property type="match status" value="1"/>
</dbReference>
<accession>A0A1V2A8T8</accession>
<dbReference type="CDD" id="cd00667">
    <property type="entry name" value="ring_hydroxylating_dioxygenases_beta"/>
    <property type="match status" value="1"/>
</dbReference>
<gene>
    <name evidence="3" type="ORF">BTO28_08065</name>
</gene>
<dbReference type="Pfam" id="PF00866">
    <property type="entry name" value="Ring_hydroxyl_B"/>
    <property type="match status" value="1"/>
</dbReference>
<keyword evidence="2" id="KW-0560">Oxidoreductase</keyword>
<sequence length="160" mass="18865">MEYVKTKRQQIEKFLIKEAALLDQDLLNDWLDLFTDELIYWIPSGSSDINPMKHVSIIYDDRIRLEERVKRLQSGLAYGQEPKSKTCHLITNIEVDTDENEKIVVFSNFLIVELRRSIQTIYSGRNEHHLVHIGDDLKIQYKKIDLLNKNEYIGNLSFIL</sequence>
<reference evidence="3 4" key="1">
    <citation type="submission" date="2016-12" db="EMBL/GenBank/DDBJ databases">
        <title>Domibacillus sp. SAB 38T whole genome sequencing.</title>
        <authorList>
            <person name="Verma A."/>
            <person name="Ojha A.K."/>
            <person name="Krishnamurthi S."/>
        </authorList>
    </citation>
    <scope>NUCLEOTIDE SEQUENCE [LARGE SCALE GENOMIC DNA]</scope>
    <source>
        <strain evidence="3 4">SAB 38</strain>
    </source>
</reference>
<dbReference type="InterPro" id="IPR000391">
    <property type="entry name" value="Rng_hydr_dOase-bsu"/>
</dbReference>
<dbReference type="Proteomes" id="UP000188613">
    <property type="component" value="Unassembled WGS sequence"/>
</dbReference>
<proteinExistence type="inferred from homology"/>
<keyword evidence="4" id="KW-1185">Reference proteome</keyword>